<feature type="domain" description="Terpene synthase metal-binding" evidence="7">
    <location>
        <begin position="250"/>
        <end position="487"/>
    </location>
</feature>
<sequence>MGSQSRPLADRSPDMWRDKFTSIPRDIELWEAYSKERDVLKNEVRSMLVSASGEWTDKLVLIDTVERLGVGYHFSECIEDMLADMHSAHEKLESYENYDLFTTSLYFRIFRQHGYSVASEIFNKYKEADGKFSEAITNDPAGLLSLYEAAHLRTHGEAVLDDALAFSTSRLKSMAKSLDSGSLARQVRRALEQPLHKGIQRIEAKHFISFYEESTYKNDVLLKFAKLDYNLVQMLYKQELSQVKRWWAALDFDSKFPQIRSRIVEAYFWAVGTSFEPRYALARIMFTKMLSTLSVADDLYDAYGIIEELNTYTKAIERLDIESIDGLSDQCKLCYTTLLNVLSEYEETLVKQGSYYDVYYLKKAFQATMYAYHKEAIWRNKNYVPPLNEYLINGSASSGLCMLGVAMITGMGHVDTTRACNWATSKPKAVFATEKMGRVINDIVGYEEEHSRPHVATSIDCYMKEYGVSKEEAVVKLYELIEDTWKDMNEECLEPTAVGRQFINVYLESMRVCHVVYDKDSDGYTHPEENLKHEIDFIIMDPIPI</sequence>
<evidence type="ECO:0000256" key="1">
    <source>
        <dbReference type="ARBA" id="ARBA00001946"/>
    </source>
</evidence>
<organism evidence="8 9">
    <name type="scientific">Heracleum sosnowskyi</name>
    <dbReference type="NCBI Taxonomy" id="360622"/>
    <lineage>
        <taxon>Eukaryota</taxon>
        <taxon>Viridiplantae</taxon>
        <taxon>Streptophyta</taxon>
        <taxon>Embryophyta</taxon>
        <taxon>Tracheophyta</taxon>
        <taxon>Spermatophyta</taxon>
        <taxon>Magnoliopsida</taxon>
        <taxon>eudicotyledons</taxon>
        <taxon>Gunneridae</taxon>
        <taxon>Pentapetalae</taxon>
        <taxon>asterids</taxon>
        <taxon>campanulids</taxon>
        <taxon>Apiales</taxon>
        <taxon>Apiaceae</taxon>
        <taxon>Apioideae</taxon>
        <taxon>apioid superclade</taxon>
        <taxon>Tordylieae</taxon>
        <taxon>Tordyliinae</taxon>
        <taxon>Heracleum</taxon>
    </lineage>
</organism>
<dbReference type="PANTHER" id="PTHR31225">
    <property type="entry name" value="OS04G0344100 PROTEIN-RELATED"/>
    <property type="match status" value="1"/>
</dbReference>
<dbReference type="SFLD" id="SFLDS00005">
    <property type="entry name" value="Isoprenoid_Synthase_Type_I"/>
    <property type="match status" value="1"/>
</dbReference>
<dbReference type="SUPFAM" id="SSF48576">
    <property type="entry name" value="Terpenoid synthases"/>
    <property type="match status" value="1"/>
</dbReference>
<dbReference type="SUPFAM" id="SSF48239">
    <property type="entry name" value="Terpenoid cyclases/Protein prenyltransferases"/>
    <property type="match status" value="1"/>
</dbReference>
<keyword evidence="3" id="KW-0479">Metal-binding</keyword>
<proteinExistence type="predicted"/>
<reference evidence="8" key="1">
    <citation type="submission" date="2023-02" db="EMBL/GenBank/DDBJ databases">
        <title>Genome of toxic invasive species Heracleum sosnowskyi carries increased number of genes despite the absence of recent whole-genome duplications.</title>
        <authorList>
            <person name="Schelkunov M."/>
            <person name="Shtratnikova V."/>
            <person name="Makarenko M."/>
            <person name="Klepikova A."/>
            <person name="Omelchenko D."/>
            <person name="Novikova G."/>
            <person name="Obukhova E."/>
            <person name="Bogdanov V."/>
            <person name="Penin A."/>
            <person name="Logacheva M."/>
        </authorList>
    </citation>
    <scope>NUCLEOTIDE SEQUENCE</scope>
    <source>
        <strain evidence="8">Hsosn_3</strain>
        <tissue evidence="8">Leaf</tissue>
    </source>
</reference>
<comment type="caution">
    <text evidence="8">The sequence shown here is derived from an EMBL/GenBank/DDBJ whole genome shotgun (WGS) entry which is preliminary data.</text>
</comment>
<evidence type="ECO:0000256" key="4">
    <source>
        <dbReference type="ARBA" id="ARBA00022842"/>
    </source>
</evidence>
<evidence type="ECO:0000256" key="3">
    <source>
        <dbReference type="ARBA" id="ARBA00022723"/>
    </source>
</evidence>
<gene>
    <name evidence="8" type="ORF">POM88_019592</name>
</gene>
<dbReference type="InterPro" id="IPR001906">
    <property type="entry name" value="Terpene_synth_N"/>
</dbReference>
<dbReference type="Pfam" id="PF03936">
    <property type="entry name" value="Terpene_synth_C"/>
    <property type="match status" value="1"/>
</dbReference>
<dbReference type="CDD" id="cd00684">
    <property type="entry name" value="Terpene_cyclase_plant_C1"/>
    <property type="match status" value="1"/>
</dbReference>
<evidence type="ECO:0000313" key="8">
    <source>
        <dbReference type="EMBL" id="KAK1381857.1"/>
    </source>
</evidence>
<dbReference type="Gene3D" id="1.50.10.130">
    <property type="entry name" value="Terpene synthase, N-terminal domain"/>
    <property type="match status" value="1"/>
</dbReference>
<evidence type="ECO:0000313" key="9">
    <source>
        <dbReference type="Proteomes" id="UP001237642"/>
    </source>
</evidence>
<dbReference type="GO" id="GO:0016102">
    <property type="term" value="P:diterpenoid biosynthetic process"/>
    <property type="evidence" value="ECO:0007669"/>
    <property type="project" value="InterPro"/>
</dbReference>
<evidence type="ECO:0000259" key="6">
    <source>
        <dbReference type="Pfam" id="PF01397"/>
    </source>
</evidence>
<dbReference type="InterPro" id="IPR005630">
    <property type="entry name" value="Terpene_synthase_metal-bd"/>
</dbReference>
<feature type="domain" description="Terpene synthase N-terminal" evidence="6">
    <location>
        <begin position="16"/>
        <end position="191"/>
    </location>
</feature>
<dbReference type="Gene3D" id="1.10.600.10">
    <property type="entry name" value="Farnesyl Diphosphate Synthase"/>
    <property type="match status" value="1"/>
</dbReference>
<name>A0AAD8MR03_9APIA</name>
<dbReference type="GO" id="GO:0000287">
    <property type="term" value="F:magnesium ion binding"/>
    <property type="evidence" value="ECO:0007669"/>
    <property type="project" value="InterPro"/>
</dbReference>
<dbReference type="InterPro" id="IPR050148">
    <property type="entry name" value="Terpene_synthase-like"/>
</dbReference>
<keyword evidence="9" id="KW-1185">Reference proteome</keyword>
<dbReference type="EMBL" id="JAUIZM010000005">
    <property type="protein sequence ID" value="KAK1381857.1"/>
    <property type="molecule type" value="Genomic_DNA"/>
</dbReference>
<evidence type="ECO:0000259" key="7">
    <source>
        <dbReference type="Pfam" id="PF03936"/>
    </source>
</evidence>
<dbReference type="InterPro" id="IPR036965">
    <property type="entry name" value="Terpene_synth_N_sf"/>
</dbReference>
<dbReference type="Proteomes" id="UP001237642">
    <property type="component" value="Unassembled WGS sequence"/>
</dbReference>
<evidence type="ECO:0000256" key="5">
    <source>
        <dbReference type="ARBA" id="ARBA00023239"/>
    </source>
</evidence>
<dbReference type="Pfam" id="PF01397">
    <property type="entry name" value="Terpene_synth"/>
    <property type="match status" value="1"/>
</dbReference>
<dbReference type="SFLD" id="SFLDG01019">
    <property type="entry name" value="Terpene_Cyclase_Like_1_C_Termi"/>
    <property type="match status" value="1"/>
</dbReference>
<dbReference type="InterPro" id="IPR008949">
    <property type="entry name" value="Isoprenoid_synthase_dom_sf"/>
</dbReference>
<comment type="cofactor">
    <cofactor evidence="1">
        <name>Mg(2+)</name>
        <dbReference type="ChEBI" id="CHEBI:18420"/>
    </cofactor>
</comment>
<keyword evidence="4" id="KW-0460">Magnesium</keyword>
<dbReference type="InterPro" id="IPR044814">
    <property type="entry name" value="Terpene_cyclase_plant_C1"/>
</dbReference>
<protein>
    <submittedName>
        <fullName evidence="8">Valerianol synthase TPS8</fullName>
    </submittedName>
</protein>
<dbReference type="AlphaFoldDB" id="A0AAD8MR03"/>
<comment type="pathway">
    <text evidence="2">Secondary metabolite biosynthesis; terpenoid biosynthesis.</text>
</comment>
<evidence type="ECO:0000256" key="2">
    <source>
        <dbReference type="ARBA" id="ARBA00004721"/>
    </source>
</evidence>
<dbReference type="GO" id="GO:0010333">
    <property type="term" value="F:terpene synthase activity"/>
    <property type="evidence" value="ECO:0007669"/>
    <property type="project" value="InterPro"/>
</dbReference>
<reference evidence="8" key="2">
    <citation type="submission" date="2023-05" db="EMBL/GenBank/DDBJ databases">
        <authorList>
            <person name="Schelkunov M.I."/>
        </authorList>
    </citation>
    <scope>NUCLEOTIDE SEQUENCE</scope>
    <source>
        <strain evidence="8">Hsosn_3</strain>
        <tissue evidence="8">Leaf</tissue>
    </source>
</reference>
<dbReference type="PANTHER" id="PTHR31225:SF93">
    <property type="entry name" value="ALPHA-HUMULENE_(-)-(E)-BETA-CARYOPHYLLENE SYNTHASE"/>
    <property type="match status" value="1"/>
</dbReference>
<dbReference type="FunFam" id="1.50.10.130:FF:000001">
    <property type="entry name" value="Isoprene synthase, chloroplastic"/>
    <property type="match status" value="1"/>
</dbReference>
<dbReference type="InterPro" id="IPR034741">
    <property type="entry name" value="Terpene_cyclase-like_1_C"/>
</dbReference>
<dbReference type="FunFam" id="1.10.600.10:FF:000007">
    <property type="entry name" value="Isoprene synthase, chloroplastic"/>
    <property type="match status" value="1"/>
</dbReference>
<accession>A0AAD8MR03</accession>
<keyword evidence="5" id="KW-0456">Lyase</keyword>
<dbReference type="InterPro" id="IPR008930">
    <property type="entry name" value="Terpenoid_cyclase/PrenylTrfase"/>
</dbReference>